<dbReference type="GO" id="GO:0006614">
    <property type="term" value="P:SRP-dependent cotranslational protein targeting to membrane"/>
    <property type="evidence" value="ECO:0007669"/>
    <property type="project" value="InterPro"/>
</dbReference>
<sequence length="469" mass="52565">MGLFDIFKRKKHKDKVSEEKQHSENVESKKLNSAENNVNDEVKDEISKDKVQEPLKNEESEQDLDSKEEKETSSILDNQASVNEEIDDETAVQSNQLTEQESADIKVNEENIEKRENEKAAEVEESQTKEHSTDSDLSDDENSVEEESSNDVNSIEYSENEEDKYDKGLEKTRSSFMDKINRLFANFRSVDEEFFEDLEDTLIESDVGFDMAVKLTDELRDEVKLQNAKDSEAVKNVIIKKMIDIYDEAGNGENNSINLVSDGLSVIMFVGVNGVGKTTTIGKMAKLYKDQGKKVLLAAADTFRAGAIQQLDVWAQRDGVDIVKKEEGSDPAAVVYEAVQKAKKDNYDILFVDTAGRLQNKVNLMNELAKMKKVLTREIPEAPHEVLLTLDATTGQNALNQAKLFKQVTDVTGIVLTKLDGTAKGGIILAIRNELHLPVKYVGLGEKVTDLSKFNPSEYVYGLFKDLVD</sequence>
<feature type="domain" description="SRP54-type proteins GTP-binding" evidence="11">
    <location>
        <begin position="438"/>
        <end position="451"/>
    </location>
</feature>
<dbReference type="GO" id="GO:0003924">
    <property type="term" value="F:GTPase activity"/>
    <property type="evidence" value="ECO:0007669"/>
    <property type="project" value="UniProtKB-UniRule"/>
</dbReference>
<name>A0A0R2AMG4_9LACO</name>
<dbReference type="InterPro" id="IPR003593">
    <property type="entry name" value="AAA+_ATPase"/>
</dbReference>
<evidence type="ECO:0000256" key="2">
    <source>
        <dbReference type="ARBA" id="ARBA00022490"/>
    </source>
</evidence>
<keyword evidence="6 9" id="KW-0472">Membrane</keyword>
<dbReference type="SMART" id="SM00382">
    <property type="entry name" value="AAA"/>
    <property type="match status" value="1"/>
</dbReference>
<comment type="similarity">
    <text evidence="9">Belongs to the GTP-binding SRP family. FtsY subfamily.</text>
</comment>
<keyword evidence="1 9" id="KW-1003">Cell membrane</keyword>
<evidence type="ECO:0000256" key="1">
    <source>
        <dbReference type="ARBA" id="ARBA00022475"/>
    </source>
</evidence>
<dbReference type="PANTHER" id="PTHR43134">
    <property type="entry name" value="SIGNAL RECOGNITION PARTICLE RECEPTOR SUBUNIT ALPHA"/>
    <property type="match status" value="1"/>
</dbReference>
<organism evidence="12 13">
    <name type="scientific">Apilactobacillus ozensis DSM 23829 = JCM 17196</name>
    <dbReference type="NCBI Taxonomy" id="1423781"/>
    <lineage>
        <taxon>Bacteria</taxon>
        <taxon>Bacillati</taxon>
        <taxon>Bacillota</taxon>
        <taxon>Bacilli</taxon>
        <taxon>Lactobacillales</taxon>
        <taxon>Lactobacillaceae</taxon>
        <taxon>Apilactobacillus</taxon>
    </lineage>
</organism>
<dbReference type="Gene3D" id="3.40.50.300">
    <property type="entry name" value="P-loop containing nucleotide triphosphate hydrolases"/>
    <property type="match status" value="1"/>
</dbReference>
<keyword evidence="7 9" id="KW-0675">Receptor</keyword>
<feature type="compositionally biased region" description="Basic and acidic residues" evidence="10">
    <location>
        <begin position="15"/>
        <end position="32"/>
    </location>
</feature>
<dbReference type="FunFam" id="3.40.50.300:FF:000053">
    <property type="entry name" value="Signal recognition particle receptor FtsY"/>
    <property type="match status" value="1"/>
</dbReference>
<accession>A0A0R2AMG4</accession>
<evidence type="ECO:0000256" key="6">
    <source>
        <dbReference type="ARBA" id="ARBA00023136"/>
    </source>
</evidence>
<feature type="compositionally biased region" description="Acidic residues" evidence="10">
    <location>
        <begin position="136"/>
        <end position="149"/>
    </location>
</feature>
<dbReference type="EC" id="3.6.5.4" evidence="9"/>
<evidence type="ECO:0000256" key="7">
    <source>
        <dbReference type="ARBA" id="ARBA00023170"/>
    </source>
</evidence>
<dbReference type="InterPro" id="IPR004390">
    <property type="entry name" value="SR_rcpt_FtsY"/>
</dbReference>
<keyword evidence="4 9" id="KW-0378">Hydrolase</keyword>
<dbReference type="InterPro" id="IPR027417">
    <property type="entry name" value="P-loop_NTPase"/>
</dbReference>
<keyword evidence="13" id="KW-1185">Reference proteome</keyword>
<reference evidence="12 13" key="1">
    <citation type="journal article" date="2015" name="Genome Announc.">
        <title>Expanding the biotechnology potential of lactobacilli through comparative genomics of 213 strains and associated genera.</title>
        <authorList>
            <person name="Sun Z."/>
            <person name="Harris H.M."/>
            <person name="McCann A."/>
            <person name="Guo C."/>
            <person name="Argimon S."/>
            <person name="Zhang W."/>
            <person name="Yang X."/>
            <person name="Jeffery I.B."/>
            <person name="Cooney J.C."/>
            <person name="Kagawa T.F."/>
            <person name="Liu W."/>
            <person name="Song Y."/>
            <person name="Salvetti E."/>
            <person name="Wrobel A."/>
            <person name="Rasinkangas P."/>
            <person name="Parkhill J."/>
            <person name="Rea M.C."/>
            <person name="O'Sullivan O."/>
            <person name="Ritari J."/>
            <person name="Douillard F.P."/>
            <person name="Paul Ross R."/>
            <person name="Yang R."/>
            <person name="Briner A.E."/>
            <person name="Felis G.E."/>
            <person name="de Vos W.M."/>
            <person name="Barrangou R."/>
            <person name="Klaenhammer T.R."/>
            <person name="Caufield P.W."/>
            <person name="Cui Y."/>
            <person name="Zhang H."/>
            <person name="O'Toole P.W."/>
        </authorList>
    </citation>
    <scope>NUCLEOTIDE SEQUENCE [LARGE SCALE GENOMIC DNA]</scope>
    <source>
        <strain evidence="12 13">DSM 23829</strain>
    </source>
</reference>
<evidence type="ECO:0000256" key="9">
    <source>
        <dbReference type="HAMAP-Rule" id="MF_00920"/>
    </source>
</evidence>
<dbReference type="PATRIC" id="fig|1423781.4.peg.168"/>
<keyword evidence="5 9" id="KW-0342">GTP-binding</keyword>
<evidence type="ECO:0000259" key="11">
    <source>
        <dbReference type="PROSITE" id="PS00300"/>
    </source>
</evidence>
<dbReference type="GO" id="GO:0005737">
    <property type="term" value="C:cytoplasm"/>
    <property type="evidence" value="ECO:0007669"/>
    <property type="project" value="UniProtKB-SubCell"/>
</dbReference>
<dbReference type="STRING" id="1423781.FD06_GL000166"/>
<dbReference type="FunFam" id="1.20.120.140:FF:000002">
    <property type="entry name" value="Signal recognition particle receptor FtsY"/>
    <property type="match status" value="1"/>
</dbReference>
<dbReference type="Pfam" id="PF02881">
    <property type="entry name" value="SRP54_N"/>
    <property type="match status" value="1"/>
</dbReference>
<dbReference type="NCBIfam" id="TIGR00064">
    <property type="entry name" value="ftsY"/>
    <property type="match status" value="1"/>
</dbReference>
<dbReference type="InterPro" id="IPR036225">
    <property type="entry name" value="SRP/SRP_N"/>
</dbReference>
<dbReference type="Pfam" id="PF00448">
    <property type="entry name" value="SRP54"/>
    <property type="match status" value="1"/>
</dbReference>
<dbReference type="Gene3D" id="1.20.120.140">
    <property type="entry name" value="Signal recognition particle SRP54, nucleotide-binding domain"/>
    <property type="match status" value="1"/>
</dbReference>
<comment type="subunit">
    <text evidence="9">Part of the signal recognition particle protein translocation system, which is composed of SRP and FtsY.</text>
</comment>
<evidence type="ECO:0000256" key="5">
    <source>
        <dbReference type="ARBA" id="ARBA00023134"/>
    </source>
</evidence>
<feature type="compositionally biased region" description="Basic and acidic residues" evidence="10">
    <location>
        <begin position="103"/>
        <end position="134"/>
    </location>
</feature>
<dbReference type="EMBL" id="AYYQ01000031">
    <property type="protein sequence ID" value="KRM68048.1"/>
    <property type="molecule type" value="Genomic_DNA"/>
</dbReference>
<dbReference type="OrthoDB" id="9804720at2"/>
<dbReference type="AlphaFoldDB" id="A0A0R2AMG4"/>
<keyword evidence="3 9" id="KW-0547">Nucleotide-binding</keyword>
<dbReference type="SUPFAM" id="SSF47364">
    <property type="entry name" value="Domain of the SRP/SRP receptor G-proteins"/>
    <property type="match status" value="1"/>
</dbReference>
<dbReference type="InterPro" id="IPR013822">
    <property type="entry name" value="Signal_recog_particl_SRP54_hlx"/>
</dbReference>
<dbReference type="SMART" id="SM00962">
    <property type="entry name" value="SRP54"/>
    <property type="match status" value="1"/>
</dbReference>
<feature type="binding site" evidence="9">
    <location>
        <begin position="353"/>
        <end position="357"/>
    </location>
    <ligand>
        <name>GTP</name>
        <dbReference type="ChEBI" id="CHEBI:37565"/>
    </ligand>
</feature>
<dbReference type="GO" id="GO:0005525">
    <property type="term" value="F:GTP binding"/>
    <property type="evidence" value="ECO:0007669"/>
    <property type="project" value="UniProtKB-UniRule"/>
</dbReference>
<dbReference type="SMART" id="SM00963">
    <property type="entry name" value="SRP54_N"/>
    <property type="match status" value="1"/>
</dbReference>
<dbReference type="RefSeq" id="WP_056966375.1">
    <property type="nucleotide sequence ID" value="NZ_AYYQ01000031.1"/>
</dbReference>
<dbReference type="PROSITE" id="PS00300">
    <property type="entry name" value="SRP54"/>
    <property type="match status" value="1"/>
</dbReference>
<dbReference type="GO" id="GO:0005047">
    <property type="term" value="F:signal recognition particle binding"/>
    <property type="evidence" value="ECO:0007669"/>
    <property type="project" value="TreeGrafter"/>
</dbReference>
<dbReference type="GO" id="GO:0005886">
    <property type="term" value="C:plasma membrane"/>
    <property type="evidence" value="ECO:0007669"/>
    <property type="project" value="UniProtKB-SubCell"/>
</dbReference>
<feature type="compositionally biased region" description="Polar residues" evidence="10">
    <location>
        <begin position="91"/>
        <end position="100"/>
    </location>
</feature>
<keyword evidence="2 9" id="KW-0963">Cytoplasm</keyword>
<feature type="region of interest" description="Disordered" evidence="10">
    <location>
        <begin position="1"/>
        <end position="166"/>
    </location>
</feature>
<dbReference type="CDD" id="cd17874">
    <property type="entry name" value="FtsY"/>
    <property type="match status" value="1"/>
</dbReference>
<evidence type="ECO:0000256" key="3">
    <source>
        <dbReference type="ARBA" id="ARBA00022741"/>
    </source>
</evidence>
<dbReference type="InterPro" id="IPR042101">
    <property type="entry name" value="SRP54_N_sf"/>
</dbReference>
<evidence type="ECO:0000313" key="13">
    <source>
        <dbReference type="Proteomes" id="UP000052012"/>
    </source>
</evidence>
<feature type="binding site" evidence="9">
    <location>
        <begin position="417"/>
        <end position="420"/>
    </location>
    <ligand>
        <name>GTP</name>
        <dbReference type="ChEBI" id="CHEBI:37565"/>
    </ligand>
</feature>
<evidence type="ECO:0000313" key="12">
    <source>
        <dbReference type="EMBL" id="KRM68048.1"/>
    </source>
</evidence>
<comment type="caution">
    <text evidence="12">The sequence shown here is derived from an EMBL/GenBank/DDBJ whole genome shotgun (WGS) entry which is preliminary data.</text>
</comment>
<feature type="compositionally biased region" description="Basic and acidic residues" evidence="10">
    <location>
        <begin position="40"/>
        <end position="72"/>
    </location>
</feature>
<feature type="binding site" evidence="9">
    <location>
        <begin position="271"/>
        <end position="278"/>
    </location>
    <ligand>
        <name>GTP</name>
        <dbReference type="ChEBI" id="CHEBI:37565"/>
    </ligand>
</feature>
<feature type="compositionally biased region" description="Polar residues" evidence="10">
    <location>
        <begin position="73"/>
        <end position="82"/>
    </location>
</feature>
<dbReference type="PANTHER" id="PTHR43134:SF1">
    <property type="entry name" value="SIGNAL RECOGNITION PARTICLE RECEPTOR SUBUNIT ALPHA"/>
    <property type="match status" value="1"/>
</dbReference>
<evidence type="ECO:0000256" key="4">
    <source>
        <dbReference type="ARBA" id="ARBA00022801"/>
    </source>
</evidence>
<comment type="catalytic activity">
    <reaction evidence="8 9">
        <text>GTP + H2O = GDP + phosphate + H(+)</text>
        <dbReference type="Rhea" id="RHEA:19669"/>
        <dbReference type="ChEBI" id="CHEBI:15377"/>
        <dbReference type="ChEBI" id="CHEBI:15378"/>
        <dbReference type="ChEBI" id="CHEBI:37565"/>
        <dbReference type="ChEBI" id="CHEBI:43474"/>
        <dbReference type="ChEBI" id="CHEBI:58189"/>
        <dbReference type="EC" id="3.6.5.4"/>
    </reaction>
</comment>
<gene>
    <name evidence="9" type="primary">ftsY</name>
    <name evidence="12" type="ORF">FD06_GL000166</name>
</gene>
<dbReference type="HAMAP" id="MF_00920">
    <property type="entry name" value="FtsY"/>
    <property type="match status" value="1"/>
</dbReference>
<evidence type="ECO:0000256" key="10">
    <source>
        <dbReference type="SAM" id="MobiDB-lite"/>
    </source>
</evidence>
<evidence type="ECO:0000256" key="8">
    <source>
        <dbReference type="ARBA" id="ARBA00048027"/>
    </source>
</evidence>
<dbReference type="SUPFAM" id="SSF52540">
    <property type="entry name" value="P-loop containing nucleoside triphosphate hydrolases"/>
    <property type="match status" value="1"/>
</dbReference>
<proteinExistence type="inferred from homology"/>
<dbReference type="InterPro" id="IPR000897">
    <property type="entry name" value="SRP54_GTPase_dom"/>
</dbReference>
<comment type="subcellular location">
    <subcellularLocation>
        <location evidence="9">Cell membrane</location>
        <topology evidence="9">Peripheral membrane protein</topology>
        <orientation evidence="9">Cytoplasmic side</orientation>
    </subcellularLocation>
    <subcellularLocation>
        <location evidence="9">Cytoplasm</location>
    </subcellularLocation>
</comment>
<protein>
    <recommendedName>
        <fullName evidence="9">Signal recognition particle receptor FtsY</fullName>
        <shortName evidence="9">SRP receptor</shortName>
        <ecNumber evidence="9">3.6.5.4</ecNumber>
    </recommendedName>
</protein>
<comment type="function">
    <text evidence="9">Involved in targeting and insertion of nascent membrane proteins into the cytoplasmic membrane. Acts as a receptor for the complex formed by the signal recognition particle (SRP) and the ribosome-nascent chain (RNC).</text>
</comment>
<dbReference type="Proteomes" id="UP000052012">
    <property type="component" value="Unassembled WGS sequence"/>
</dbReference>